<comment type="similarity">
    <text evidence="1">Belongs to the IL-6 superfamily.</text>
</comment>
<keyword evidence="3" id="KW-1185">Reference proteome</keyword>
<dbReference type="Pfam" id="PF03039">
    <property type="entry name" value="IL12"/>
    <property type="match status" value="1"/>
</dbReference>
<feature type="chain" id="PRO_5044971232" description="Interleukin-12 subunit alpha" evidence="1">
    <location>
        <begin position="27"/>
        <end position="207"/>
    </location>
</feature>
<comment type="caution">
    <text evidence="2">The sequence shown here is derived from an EMBL/GenBank/DDBJ whole genome shotgun (WGS) entry which is preliminary data.</text>
</comment>
<reference evidence="2 3" key="1">
    <citation type="submission" date="2021-07" db="EMBL/GenBank/DDBJ databases">
        <authorList>
            <person name="Palmer J.M."/>
        </authorList>
    </citation>
    <scope>NUCLEOTIDE SEQUENCE [LARGE SCALE GENOMIC DNA]</scope>
    <source>
        <strain evidence="2 3">AT_MEX2019</strain>
        <tissue evidence="2">Muscle</tissue>
    </source>
</reference>
<dbReference type="InterPro" id="IPR004281">
    <property type="entry name" value="IL-12_alpha"/>
</dbReference>
<dbReference type="EMBL" id="JAHUTI010026403">
    <property type="protein sequence ID" value="MED6240761.1"/>
    <property type="molecule type" value="Genomic_DNA"/>
</dbReference>
<keyword evidence="1" id="KW-0964">Secreted</keyword>
<gene>
    <name evidence="1" type="primary">IL12A</name>
    <name evidence="2" type="ORF">ATANTOWER_027535</name>
</gene>
<evidence type="ECO:0000313" key="3">
    <source>
        <dbReference type="Proteomes" id="UP001345963"/>
    </source>
</evidence>
<sequence>MRHFHLCLSSCATMLLLALNLHASTGLPLPLSAENSAQCALLFKSLRLNITELLKSEDLCYGLIQSNEVTVRSVETVQACAPSGTQNSGCLMLTNSSFNESECVMSIMRDLAYYDVAIASYLKSPLYRPDKEVPLLSPTLGIIQDLRKNCSPKTQRGHNSSEDTDNLWNNDSYINRQKMCKMMRGFHARAITINRAIGYISSGDHRK</sequence>
<dbReference type="Proteomes" id="UP001345963">
    <property type="component" value="Unassembled WGS sequence"/>
</dbReference>
<dbReference type="Gene3D" id="1.20.1250.10">
    <property type="match status" value="1"/>
</dbReference>
<comment type="subcellular location">
    <subcellularLocation>
        <location evidence="1">Secreted</location>
    </subcellularLocation>
</comment>
<keyword evidence="1" id="KW-0732">Signal</keyword>
<keyword evidence="1" id="KW-0202">Cytokine</keyword>
<dbReference type="InterPro" id="IPR009079">
    <property type="entry name" value="4_helix_cytokine-like_core"/>
</dbReference>
<organism evidence="2 3">
    <name type="scientific">Ataeniobius toweri</name>
    <dbReference type="NCBI Taxonomy" id="208326"/>
    <lineage>
        <taxon>Eukaryota</taxon>
        <taxon>Metazoa</taxon>
        <taxon>Chordata</taxon>
        <taxon>Craniata</taxon>
        <taxon>Vertebrata</taxon>
        <taxon>Euteleostomi</taxon>
        <taxon>Actinopterygii</taxon>
        <taxon>Neopterygii</taxon>
        <taxon>Teleostei</taxon>
        <taxon>Neoteleostei</taxon>
        <taxon>Acanthomorphata</taxon>
        <taxon>Ovalentaria</taxon>
        <taxon>Atherinomorphae</taxon>
        <taxon>Cyprinodontiformes</taxon>
        <taxon>Goodeidae</taxon>
        <taxon>Ataeniobius</taxon>
    </lineage>
</organism>
<proteinExistence type="inferred from homology"/>
<keyword evidence="1" id="KW-0339">Growth factor</keyword>
<evidence type="ECO:0000256" key="1">
    <source>
        <dbReference type="RuleBase" id="RU363133"/>
    </source>
</evidence>
<protein>
    <recommendedName>
        <fullName evidence="1">Interleukin-12 subunit alpha</fullName>
        <shortName evidence="1">IL-12A</shortName>
    </recommendedName>
</protein>
<dbReference type="SUPFAM" id="SSF47266">
    <property type="entry name" value="4-helical cytokines"/>
    <property type="match status" value="1"/>
</dbReference>
<keyword evidence="1" id="KW-1015">Disulfide bond</keyword>
<accession>A0ABU7AR92</accession>
<comment type="subunit">
    <text evidence="1">Heterodimer with IL12B; disulfide-linked. The heterodimer is known as interleukin IL-12.</text>
</comment>
<name>A0ABU7AR92_9TELE</name>
<evidence type="ECO:0000313" key="2">
    <source>
        <dbReference type="EMBL" id="MED6240761.1"/>
    </source>
</evidence>
<feature type="signal peptide" evidence="1">
    <location>
        <begin position="1"/>
        <end position="26"/>
    </location>
</feature>